<dbReference type="InterPro" id="IPR012583">
    <property type="entry name" value="RIX1_N"/>
</dbReference>
<dbReference type="EMBL" id="AZIM01021894">
    <property type="protein sequence ID" value="ETE56444.1"/>
    <property type="molecule type" value="Genomic_DNA"/>
</dbReference>
<organism evidence="5 6">
    <name type="scientific">Ophiophagus hannah</name>
    <name type="common">King cobra</name>
    <name type="synonym">Naja hannah</name>
    <dbReference type="NCBI Taxonomy" id="8665"/>
    <lineage>
        <taxon>Eukaryota</taxon>
        <taxon>Metazoa</taxon>
        <taxon>Chordata</taxon>
        <taxon>Craniata</taxon>
        <taxon>Vertebrata</taxon>
        <taxon>Euteleostomi</taxon>
        <taxon>Lepidosauria</taxon>
        <taxon>Squamata</taxon>
        <taxon>Bifurcata</taxon>
        <taxon>Unidentata</taxon>
        <taxon>Episquamata</taxon>
        <taxon>Toxicofera</taxon>
        <taxon>Serpentes</taxon>
        <taxon>Colubroidea</taxon>
        <taxon>Elapidae</taxon>
        <taxon>Elapinae</taxon>
        <taxon>Ophiophagus</taxon>
    </lineage>
</organism>
<evidence type="ECO:0000256" key="1">
    <source>
        <dbReference type="ARBA" id="ARBA00004123"/>
    </source>
</evidence>
<dbReference type="Proteomes" id="UP000018936">
    <property type="component" value="Unassembled WGS sequence"/>
</dbReference>
<dbReference type="PANTHER" id="PTHR34105">
    <property type="entry name" value="PROLINE-, GLUTAMIC ACID- AND LEUCINE-RICH PROTEIN 1"/>
    <property type="match status" value="1"/>
</dbReference>
<evidence type="ECO:0000313" key="5">
    <source>
        <dbReference type="EMBL" id="ETE56444.1"/>
    </source>
</evidence>
<sequence>MELAVLVLRDLLRYSAQLPEVARDISTNHIPGLLTSLLALKPECQLPVLEGCQACMTFYPRACGSLRVSAGRRLVRPNYASAQHGALCCAGILPTWLWEARWEESKSCLFSAPWLLTPPMPLSSPQLACECYALLPSLGAGFSQGLKYRESWEQQAHSLVATLHRLLGRLYEGAETGEWA</sequence>
<comment type="subcellular location">
    <subcellularLocation>
        <location evidence="1">Nucleus</location>
    </subcellularLocation>
</comment>
<evidence type="ECO:0000256" key="2">
    <source>
        <dbReference type="ARBA" id="ARBA00010511"/>
    </source>
</evidence>
<dbReference type="GO" id="GO:0006364">
    <property type="term" value="P:rRNA processing"/>
    <property type="evidence" value="ECO:0007669"/>
    <property type="project" value="TreeGrafter"/>
</dbReference>
<dbReference type="GO" id="GO:0005634">
    <property type="term" value="C:nucleus"/>
    <property type="evidence" value="ECO:0007669"/>
    <property type="project" value="UniProtKB-SubCell"/>
</dbReference>
<dbReference type="Pfam" id="PF08167">
    <property type="entry name" value="RIX1"/>
    <property type="match status" value="1"/>
</dbReference>
<proteinExistence type="inferred from homology"/>
<comment type="caution">
    <text evidence="5">The sequence shown here is derived from an EMBL/GenBank/DDBJ whole genome shotgun (WGS) entry which is preliminary data.</text>
</comment>
<dbReference type="OrthoDB" id="20900at2759"/>
<name>V8N2F6_OPHHA</name>
<feature type="domain" description="Pre-rRNA-processing protein RIX1 N-terminal" evidence="4">
    <location>
        <begin position="2"/>
        <end position="66"/>
    </location>
</feature>
<dbReference type="PANTHER" id="PTHR34105:SF1">
    <property type="entry name" value="PROLINE-, GLUTAMIC ACID- AND LEUCINE-RICH PROTEIN 1"/>
    <property type="match status" value="1"/>
</dbReference>
<evidence type="ECO:0000313" key="6">
    <source>
        <dbReference type="Proteomes" id="UP000018936"/>
    </source>
</evidence>
<comment type="similarity">
    <text evidence="2">Belongs to the RIX1/PELP1 family.</text>
</comment>
<keyword evidence="3" id="KW-0539">Nucleus</keyword>
<gene>
    <name evidence="5" type="ORF">L345_17845</name>
</gene>
<evidence type="ECO:0000256" key="3">
    <source>
        <dbReference type="ARBA" id="ARBA00023242"/>
    </source>
</evidence>
<dbReference type="AlphaFoldDB" id="V8N2F6"/>
<reference evidence="5 6" key="1">
    <citation type="journal article" date="2013" name="Proc. Natl. Acad. Sci. U.S.A.">
        <title>The king cobra genome reveals dynamic gene evolution and adaptation in the snake venom system.</title>
        <authorList>
            <person name="Vonk F.J."/>
            <person name="Casewell N.R."/>
            <person name="Henkel C.V."/>
            <person name="Heimberg A.M."/>
            <person name="Jansen H.J."/>
            <person name="McCleary R.J."/>
            <person name="Kerkkamp H.M."/>
            <person name="Vos R.A."/>
            <person name="Guerreiro I."/>
            <person name="Calvete J.J."/>
            <person name="Wuster W."/>
            <person name="Woods A.E."/>
            <person name="Logan J.M."/>
            <person name="Harrison R.A."/>
            <person name="Castoe T.A."/>
            <person name="de Koning A.P."/>
            <person name="Pollock D.D."/>
            <person name="Yandell M."/>
            <person name="Calderon D."/>
            <person name="Renjifo C."/>
            <person name="Currier R.B."/>
            <person name="Salgado D."/>
            <person name="Pla D."/>
            <person name="Sanz L."/>
            <person name="Hyder A.S."/>
            <person name="Ribeiro J.M."/>
            <person name="Arntzen J.W."/>
            <person name="van den Thillart G.E."/>
            <person name="Boetzer M."/>
            <person name="Pirovano W."/>
            <person name="Dirks R.P."/>
            <person name="Spaink H.P."/>
            <person name="Duboule D."/>
            <person name="McGlinn E."/>
            <person name="Kini R.M."/>
            <person name="Richardson M.K."/>
        </authorList>
    </citation>
    <scope>NUCLEOTIDE SEQUENCE</scope>
    <source>
        <tissue evidence="5">Blood</tissue>
    </source>
</reference>
<protein>
    <recommendedName>
        <fullName evidence="4">Pre-rRNA-processing protein RIX1 N-terminal domain-containing protein</fullName>
    </recommendedName>
</protein>
<accession>V8N2F6</accession>
<keyword evidence="6" id="KW-1185">Reference proteome</keyword>
<evidence type="ECO:0000259" key="4">
    <source>
        <dbReference type="Pfam" id="PF08167"/>
    </source>
</evidence>
<feature type="non-terminal residue" evidence="5">
    <location>
        <position position="1"/>
    </location>
</feature>